<evidence type="ECO:0000313" key="3">
    <source>
        <dbReference type="EMBL" id="GAA4790171.1"/>
    </source>
</evidence>
<gene>
    <name evidence="3" type="ORF">GCM10023329_47260</name>
</gene>
<feature type="transmembrane region" description="Helical" evidence="2">
    <location>
        <begin position="65"/>
        <end position="85"/>
    </location>
</feature>
<keyword evidence="2" id="KW-0472">Membrane</keyword>
<reference evidence="4" key="1">
    <citation type="journal article" date="2019" name="Int. J. Syst. Evol. Microbiol.">
        <title>The Global Catalogue of Microorganisms (GCM) 10K type strain sequencing project: providing services to taxonomists for standard genome sequencing and annotation.</title>
        <authorList>
            <consortium name="The Broad Institute Genomics Platform"/>
            <consortium name="The Broad Institute Genome Sequencing Center for Infectious Disease"/>
            <person name="Wu L."/>
            <person name="Ma J."/>
        </authorList>
    </citation>
    <scope>NUCLEOTIDE SEQUENCE [LARGE SCALE GENOMIC DNA]</scope>
    <source>
        <strain evidence="4">JCM 18324</strain>
    </source>
</reference>
<evidence type="ECO:0000256" key="1">
    <source>
        <dbReference type="SAM" id="MobiDB-lite"/>
    </source>
</evidence>
<evidence type="ECO:0000256" key="2">
    <source>
        <dbReference type="SAM" id="Phobius"/>
    </source>
</evidence>
<dbReference type="Proteomes" id="UP001501147">
    <property type="component" value="Unassembled WGS sequence"/>
</dbReference>
<keyword evidence="4" id="KW-1185">Reference proteome</keyword>
<keyword evidence="2" id="KW-0812">Transmembrane</keyword>
<protein>
    <submittedName>
        <fullName evidence="3">Uncharacterized protein</fullName>
    </submittedName>
</protein>
<dbReference type="EMBL" id="BAABJV010000016">
    <property type="protein sequence ID" value="GAA4790171.1"/>
    <property type="molecule type" value="Genomic_DNA"/>
</dbReference>
<feature type="region of interest" description="Disordered" evidence="1">
    <location>
        <begin position="1"/>
        <end position="28"/>
    </location>
</feature>
<sequence>MREHRAGAVRRILSPPGTDDGGAGGEFPAPAWRATTGSEENVTVLRPGCCSRSGSSTGRNGAASMAWVAGTGAFLGLLLVVVGIVTPGKRAAGQALREGV</sequence>
<accession>A0ABP9B593</accession>
<organism evidence="3 4">
    <name type="scientific">Streptomyces sanyensis</name>
    <dbReference type="NCBI Taxonomy" id="568869"/>
    <lineage>
        <taxon>Bacteria</taxon>
        <taxon>Bacillati</taxon>
        <taxon>Actinomycetota</taxon>
        <taxon>Actinomycetes</taxon>
        <taxon>Kitasatosporales</taxon>
        <taxon>Streptomycetaceae</taxon>
        <taxon>Streptomyces</taxon>
    </lineage>
</organism>
<comment type="caution">
    <text evidence="3">The sequence shown here is derived from an EMBL/GenBank/DDBJ whole genome shotgun (WGS) entry which is preliminary data.</text>
</comment>
<keyword evidence="2" id="KW-1133">Transmembrane helix</keyword>
<proteinExistence type="predicted"/>
<name>A0ABP9B593_9ACTN</name>
<evidence type="ECO:0000313" key="4">
    <source>
        <dbReference type="Proteomes" id="UP001501147"/>
    </source>
</evidence>